<dbReference type="Pfam" id="PF01849">
    <property type="entry name" value="NAC"/>
    <property type="match status" value="1"/>
</dbReference>
<sequence>MPSKAVEKPMEDPPCCTNCPKPDEGSGSGTDTDSDEDMPDLEDGDVNQQTSQVAAAAGIQEELVSKAKQSRSEKKARKAMSKLGLKQVTGVTRVTIRKSKNILFVINRPDVYKSPASDTYIVFGEAKIEDLSQQAQMEAAKKFKTPDNPAGLGGEVPNPVSQPIQEESEEEAEVDETGVEAKDIELVMSQANVSRQKAVKALKNNSNDIVNAIMIIFSRQMYVIPYSLVRCRIQNWVSGVDDVVEDKPCVYVSPSRLRLFVL</sequence>
<dbReference type="Gene3D" id="1.10.8.10">
    <property type="entry name" value="DNA helicase RuvA subunit, C-terminal domain"/>
    <property type="match status" value="1"/>
</dbReference>
<dbReference type="Pfam" id="PF19026">
    <property type="entry name" value="UBA_HYPK"/>
    <property type="match status" value="1"/>
</dbReference>
<keyword evidence="4" id="KW-1185">Reference proteome</keyword>
<dbReference type="FunFam" id="2.20.70.30:FF:000002">
    <property type="entry name" value="Nascent polypeptide-associated complex (NAC), alpha subunit"/>
    <property type="match status" value="1"/>
</dbReference>
<feature type="compositionally biased region" description="Basic and acidic residues" evidence="1">
    <location>
        <begin position="1"/>
        <end position="11"/>
    </location>
</feature>
<dbReference type="CDD" id="cd22054">
    <property type="entry name" value="NAC_NACA"/>
    <property type="match status" value="1"/>
</dbReference>
<dbReference type="PANTHER" id="PTHR21713">
    <property type="entry name" value="NASCENT POLYPEPTIDE ASSOCIATED COMPLEX ALPHA SUBUNIT-RELATED"/>
    <property type="match status" value="1"/>
</dbReference>
<dbReference type="InterPro" id="IPR002715">
    <property type="entry name" value="Nas_poly-pep-assoc_cplx_dom"/>
</dbReference>
<dbReference type="CDD" id="cd14415">
    <property type="entry name" value="UBA_NACA_NACP1"/>
    <property type="match status" value="1"/>
</dbReference>
<evidence type="ECO:0000259" key="2">
    <source>
        <dbReference type="PROSITE" id="PS51151"/>
    </source>
</evidence>
<feature type="domain" description="NAC-A/B" evidence="2">
    <location>
        <begin position="70"/>
        <end position="135"/>
    </location>
</feature>
<feature type="region of interest" description="Disordered" evidence="1">
    <location>
        <begin position="144"/>
        <end position="171"/>
    </location>
</feature>
<dbReference type="GO" id="GO:0005854">
    <property type="term" value="C:nascent polypeptide-associated complex"/>
    <property type="evidence" value="ECO:0007669"/>
    <property type="project" value="InterPro"/>
</dbReference>
<dbReference type="FunFam" id="1.10.8.10:FF:000006">
    <property type="entry name" value="Putative nascent polypeptide-associated complex subunit alpha"/>
    <property type="match status" value="1"/>
</dbReference>
<dbReference type="InterPro" id="IPR016641">
    <property type="entry name" value="EGD2/NACA0like"/>
</dbReference>
<protein>
    <recommendedName>
        <fullName evidence="2">NAC-A/B domain-containing protein</fullName>
    </recommendedName>
</protein>
<dbReference type="EMBL" id="VSWD01000003">
    <property type="protein sequence ID" value="KAK3105943.1"/>
    <property type="molecule type" value="Genomic_DNA"/>
</dbReference>
<dbReference type="InterPro" id="IPR044034">
    <property type="entry name" value="NAC-like_UBA"/>
</dbReference>
<evidence type="ECO:0000313" key="4">
    <source>
        <dbReference type="Proteomes" id="UP001186944"/>
    </source>
</evidence>
<comment type="caution">
    <text evidence="3">The sequence shown here is derived from an EMBL/GenBank/DDBJ whole genome shotgun (WGS) entry which is preliminary data.</text>
</comment>
<dbReference type="SMART" id="SM01407">
    <property type="entry name" value="NAC"/>
    <property type="match status" value="1"/>
</dbReference>
<organism evidence="3 4">
    <name type="scientific">Pinctada imbricata</name>
    <name type="common">Atlantic pearl-oyster</name>
    <name type="synonym">Pinctada martensii</name>
    <dbReference type="NCBI Taxonomy" id="66713"/>
    <lineage>
        <taxon>Eukaryota</taxon>
        <taxon>Metazoa</taxon>
        <taxon>Spiralia</taxon>
        <taxon>Lophotrochozoa</taxon>
        <taxon>Mollusca</taxon>
        <taxon>Bivalvia</taxon>
        <taxon>Autobranchia</taxon>
        <taxon>Pteriomorphia</taxon>
        <taxon>Pterioida</taxon>
        <taxon>Pterioidea</taxon>
        <taxon>Pteriidae</taxon>
        <taxon>Pinctada</taxon>
    </lineage>
</organism>
<gene>
    <name evidence="3" type="ORF">FSP39_009105</name>
</gene>
<evidence type="ECO:0000256" key="1">
    <source>
        <dbReference type="SAM" id="MobiDB-lite"/>
    </source>
</evidence>
<accession>A0AA88YI33</accession>
<dbReference type="InterPro" id="IPR038187">
    <property type="entry name" value="NAC_A/B_dom_sf"/>
</dbReference>
<name>A0AA88YI33_PINIB</name>
<feature type="compositionally biased region" description="Acidic residues" evidence="1">
    <location>
        <begin position="32"/>
        <end position="45"/>
    </location>
</feature>
<dbReference type="PROSITE" id="PS51151">
    <property type="entry name" value="NAC_AB"/>
    <property type="match status" value="1"/>
</dbReference>
<reference evidence="3" key="1">
    <citation type="submission" date="2019-08" db="EMBL/GenBank/DDBJ databases">
        <title>The improved chromosome-level genome for the pearl oyster Pinctada fucata martensii using PacBio sequencing and Hi-C.</title>
        <authorList>
            <person name="Zheng Z."/>
        </authorList>
    </citation>
    <scope>NUCLEOTIDE SEQUENCE</scope>
    <source>
        <strain evidence="3">ZZ-2019</strain>
        <tissue evidence="3">Adductor muscle</tissue>
    </source>
</reference>
<dbReference type="Gene3D" id="2.20.70.30">
    <property type="entry name" value="Nascent polypeptide-associated complex domain"/>
    <property type="match status" value="1"/>
</dbReference>
<evidence type="ECO:0000313" key="3">
    <source>
        <dbReference type="EMBL" id="KAK3105943.1"/>
    </source>
</evidence>
<dbReference type="AlphaFoldDB" id="A0AA88YI33"/>
<feature type="region of interest" description="Disordered" evidence="1">
    <location>
        <begin position="1"/>
        <end position="52"/>
    </location>
</feature>
<proteinExistence type="predicted"/>
<dbReference type="Proteomes" id="UP001186944">
    <property type="component" value="Unassembled WGS sequence"/>
</dbReference>